<proteinExistence type="predicted"/>
<reference evidence="5" key="2">
    <citation type="submission" date="2015-06" db="UniProtKB">
        <authorList>
            <consortium name="EnsemblProtists"/>
        </authorList>
    </citation>
    <scope>IDENTIFICATION</scope>
    <source>
        <strain evidence="5">Pr102</strain>
    </source>
</reference>
<evidence type="ECO:0000259" key="4">
    <source>
        <dbReference type="Pfam" id="PF13843"/>
    </source>
</evidence>
<dbReference type="STRING" id="164328.H3H785"/>
<name>H3H785_PHYRM</name>
<dbReference type="Pfam" id="PF13843">
    <property type="entry name" value="DDE_Tnp_1_7"/>
    <property type="match status" value="1"/>
</dbReference>
<dbReference type="HOGENOM" id="CLU_013012_2_0_1"/>
<dbReference type="InParanoid" id="H3H785"/>
<feature type="chain" id="PRO_5003588292" description="PiggyBac transposable element-derived protein domain-containing protein" evidence="3">
    <location>
        <begin position="21"/>
        <end position="721"/>
    </location>
</feature>
<dbReference type="VEuPathDB" id="FungiDB:KRP23_6872"/>
<sequence length="721" mass="82447">MNIVLNLMLHVHLFLCFVKLDDDAQRFGMIDSGDEAEKDDVEEGEYESDVDVENYCASEDVHDDPEETETEVAAEVLFAEKFLESFGGEDEVMAGNLKNAVLRGMTTSGWEDVEEPDIGVNLTTPYEPLNSTGAYPGLRQGYSGPTAEVLRHGDSPVALFFFFMPVVLWQHIAACSNEYHREKLPLRVDEAFRRYKKKRQRNEGLPRKTRRDIQHDMEVMKPIMPHELCRFIGLLVARTIAPNREKLSNHWKTVDVGAISRGCFGSVLSRNRFMEISRNLHFNPNGDRRASTDRAWKIRKVVEVLQRTFVRGYVAPSHLAFDEAVLPSRSSFNKMRLYMKDKPHKWGTKLFMLCSAVTAYCIRFEVYCGKKQHASDAHKPDMKSGPAAVVRNLMEVFGPEARKEGMRLVVIDRFYTSVALAIQLLLMGFYCVGTIMTNRLGYCKQVIEKKKTRPKTIPRGSFKVAQSKLAPGMKAISWWDSRPVHFLCTGSSAAVDRVLRQDGPEQVEVPCPRAIKDYHAFMGGVDVHDQLRLQRYSLQRALRFKKYYKSLVLGLIDLAIVNGYIIHKAYHQNKESRPLTHVKYMIKLHLQLTQLQATDMYEGNSFGTQRPPSPAAYTPIPLRDVGDQSSPHTARQVDEWRNKDTQAKRRQRACKVCSALRTGEQRATTTTYFCKDCNSVGPIFLCMRARRNVRGVAMTCWDIWHKEWVNEREADQDAPQS</sequence>
<dbReference type="PANTHER" id="PTHR46599:SF3">
    <property type="entry name" value="PIGGYBAC TRANSPOSABLE ELEMENT-DERIVED PROTEIN 4"/>
    <property type="match status" value="1"/>
</dbReference>
<feature type="region of interest" description="Disordered" evidence="1">
    <location>
        <begin position="605"/>
        <end position="637"/>
    </location>
</feature>
<evidence type="ECO:0000256" key="2">
    <source>
        <dbReference type="SAM" id="Phobius"/>
    </source>
</evidence>
<evidence type="ECO:0000313" key="6">
    <source>
        <dbReference type="Proteomes" id="UP000005238"/>
    </source>
</evidence>
<protein>
    <recommendedName>
        <fullName evidence="4">PiggyBac transposable element-derived protein domain-containing protein</fullName>
    </recommendedName>
</protein>
<feature type="domain" description="PiggyBac transposable element-derived protein" evidence="4">
    <location>
        <begin position="155"/>
        <end position="564"/>
    </location>
</feature>
<dbReference type="InterPro" id="IPR029526">
    <property type="entry name" value="PGBD"/>
</dbReference>
<dbReference type="AlphaFoldDB" id="H3H785"/>
<feature type="signal peptide" evidence="3">
    <location>
        <begin position="1"/>
        <end position="20"/>
    </location>
</feature>
<reference evidence="6" key="1">
    <citation type="journal article" date="2006" name="Science">
        <title>Phytophthora genome sequences uncover evolutionary origins and mechanisms of pathogenesis.</title>
        <authorList>
            <person name="Tyler B.M."/>
            <person name="Tripathy S."/>
            <person name="Zhang X."/>
            <person name="Dehal P."/>
            <person name="Jiang R.H."/>
            <person name="Aerts A."/>
            <person name="Arredondo F.D."/>
            <person name="Baxter L."/>
            <person name="Bensasson D."/>
            <person name="Beynon J.L."/>
            <person name="Chapman J."/>
            <person name="Damasceno C.M."/>
            <person name="Dorrance A.E."/>
            <person name="Dou D."/>
            <person name="Dickerman A.W."/>
            <person name="Dubchak I.L."/>
            <person name="Garbelotto M."/>
            <person name="Gijzen M."/>
            <person name="Gordon S.G."/>
            <person name="Govers F."/>
            <person name="Grunwald N.J."/>
            <person name="Huang W."/>
            <person name="Ivors K.L."/>
            <person name="Jones R.W."/>
            <person name="Kamoun S."/>
            <person name="Krampis K."/>
            <person name="Lamour K.H."/>
            <person name="Lee M.K."/>
            <person name="McDonald W.H."/>
            <person name="Medina M."/>
            <person name="Meijer H.J."/>
            <person name="Nordberg E.K."/>
            <person name="Maclean D.J."/>
            <person name="Ospina-Giraldo M.D."/>
            <person name="Morris P.F."/>
            <person name="Phuntumart V."/>
            <person name="Putnam N.H."/>
            <person name="Rash S."/>
            <person name="Rose J.K."/>
            <person name="Sakihama Y."/>
            <person name="Salamov A.A."/>
            <person name="Savidor A."/>
            <person name="Scheuring C.F."/>
            <person name="Smith B.M."/>
            <person name="Sobral B.W."/>
            <person name="Terry A."/>
            <person name="Torto-Alalibo T.A."/>
            <person name="Win J."/>
            <person name="Xu Z."/>
            <person name="Zhang H."/>
            <person name="Grigoriev I.V."/>
            <person name="Rokhsar D.S."/>
            <person name="Boore J.L."/>
        </authorList>
    </citation>
    <scope>NUCLEOTIDE SEQUENCE [LARGE SCALE GENOMIC DNA]</scope>
    <source>
        <strain evidence="6">Pr102</strain>
    </source>
</reference>
<keyword evidence="3" id="KW-0732">Signal</keyword>
<feature type="transmembrane region" description="Helical" evidence="2">
    <location>
        <begin position="547"/>
        <end position="566"/>
    </location>
</feature>
<dbReference type="EMBL" id="DS566861">
    <property type="status" value="NOT_ANNOTATED_CDS"/>
    <property type="molecule type" value="Genomic_DNA"/>
</dbReference>
<dbReference type="PANTHER" id="PTHR46599">
    <property type="entry name" value="PIGGYBAC TRANSPOSABLE ELEMENT-DERIVED PROTEIN 4"/>
    <property type="match status" value="1"/>
</dbReference>
<evidence type="ECO:0000256" key="1">
    <source>
        <dbReference type="SAM" id="MobiDB-lite"/>
    </source>
</evidence>
<evidence type="ECO:0000256" key="3">
    <source>
        <dbReference type="SAM" id="SignalP"/>
    </source>
</evidence>
<keyword evidence="6" id="KW-1185">Reference proteome</keyword>
<organism evidence="5 6">
    <name type="scientific">Phytophthora ramorum</name>
    <name type="common">Sudden oak death agent</name>
    <dbReference type="NCBI Taxonomy" id="164328"/>
    <lineage>
        <taxon>Eukaryota</taxon>
        <taxon>Sar</taxon>
        <taxon>Stramenopiles</taxon>
        <taxon>Oomycota</taxon>
        <taxon>Peronosporomycetes</taxon>
        <taxon>Peronosporales</taxon>
        <taxon>Peronosporaceae</taxon>
        <taxon>Phytophthora</taxon>
    </lineage>
</organism>
<keyword evidence="2" id="KW-0812">Transmembrane</keyword>
<dbReference type="OMA" id="PIMSHEL"/>
<dbReference type="EnsemblProtists" id="Phyra86588">
    <property type="protein sequence ID" value="Phyra86588"/>
    <property type="gene ID" value="Phyra86588"/>
</dbReference>
<dbReference type="Proteomes" id="UP000005238">
    <property type="component" value="Unassembled WGS sequence"/>
</dbReference>
<feature type="transmembrane region" description="Helical" evidence="2">
    <location>
        <begin position="414"/>
        <end position="435"/>
    </location>
</feature>
<keyword evidence="2" id="KW-1133">Transmembrane helix</keyword>
<keyword evidence="2" id="KW-0472">Membrane</keyword>
<evidence type="ECO:0000313" key="5">
    <source>
        <dbReference type="EnsemblProtists" id="Phyra86588"/>
    </source>
</evidence>
<accession>H3H785</accession>